<evidence type="ECO:0000259" key="2">
    <source>
        <dbReference type="Pfam" id="PF00266"/>
    </source>
</evidence>
<feature type="compositionally biased region" description="Polar residues" evidence="1">
    <location>
        <begin position="496"/>
        <end position="507"/>
    </location>
</feature>
<dbReference type="EMBL" id="JAAAPU010000152">
    <property type="protein sequence ID" value="KAF4201189.1"/>
    <property type="molecule type" value="Genomic_DNA"/>
</dbReference>
<dbReference type="InterPro" id="IPR015422">
    <property type="entry name" value="PyrdxlP-dep_Trfase_small"/>
</dbReference>
<reference evidence="3" key="1">
    <citation type="journal article" date="2020" name="bioRxiv">
        <title>Genomic and phenotypic heterogeneity of clinical isolates of the human pathogens Aspergillus fumigatus, Aspergillus lentulus and Aspergillus fumigatiaffinis.</title>
        <authorList>
            <person name="dos Santos R.A.C."/>
            <person name="Steenwyk J.L."/>
            <person name="Rivero-Menendez O."/>
            <person name="Mead M.E."/>
            <person name="Silva L.P."/>
            <person name="Bastos R.W."/>
            <person name="Alastruey-Izquierdo A."/>
            <person name="Goldman G.H."/>
            <person name="Rokas A."/>
        </authorList>
    </citation>
    <scope>NUCLEOTIDE SEQUENCE</scope>
    <source>
        <strain evidence="3">CNM-CM8927</strain>
    </source>
</reference>
<feature type="compositionally biased region" description="Polar residues" evidence="1">
    <location>
        <begin position="557"/>
        <end position="566"/>
    </location>
</feature>
<feature type="region of interest" description="Disordered" evidence="1">
    <location>
        <begin position="181"/>
        <end position="685"/>
    </location>
</feature>
<feature type="compositionally biased region" description="Low complexity" evidence="1">
    <location>
        <begin position="1838"/>
        <end position="1849"/>
    </location>
</feature>
<accession>A0AAN5YH66</accession>
<feature type="compositionally biased region" description="Basic and acidic residues" evidence="1">
    <location>
        <begin position="568"/>
        <end position="577"/>
    </location>
</feature>
<organism evidence="3 4">
    <name type="scientific">Aspergillus lentulus</name>
    <dbReference type="NCBI Taxonomy" id="293939"/>
    <lineage>
        <taxon>Eukaryota</taxon>
        <taxon>Fungi</taxon>
        <taxon>Dikarya</taxon>
        <taxon>Ascomycota</taxon>
        <taxon>Pezizomycotina</taxon>
        <taxon>Eurotiomycetes</taxon>
        <taxon>Eurotiomycetidae</taxon>
        <taxon>Eurotiales</taxon>
        <taxon>Aspergillaceae</taxon>
        <taxon>Aspergillus</taxon>
        <taxon>Aspergillus subgen. Fumigati</taxon>
    </lineage>
</organism>
<feature type="region of interest" description="Disordered" evidence="1">
    <location>
        <begin position="1810"/>
        <end position="1851"/>
    </location>
</feature>
<dbReference type="InterPro" id="IPR015421">
    <property type="entry name" value="PyrdxlP-dep_Trfase_major"/>
</dbReference>
<feature type="compositionally biased region" description="Low complexity" evidence="1">
    <location>
        <begin position="930"/>
        <end position="943"/>
    </location>
</feature>
<feature type="compositionally biased region" description="Pro residues" evidence="1">
    <location>
        <begin position="420"/>
        <end position="434"/>
    </location>
</feature>
<dbReference type="SUPFAM" id="SSF103196">
    <property type="entry name" value="Roadblock/LC7 domain"/>
    <property type="match status" value="1"/>
</dbReference>
<feature type="region of interest" description="Disordered" evidence="1">
    <location>
        <begin position="699"/>
        <end position="769"/>
    </location>
</feature>
<feature type="region of interest" description="Disordered" evidence="1">
    <location>
        <begin position="1"/>
        <end position="25"/>
    </location>
</feature>
<dbReference type="InterPro" id="IPR000192">
    <property type="entry name" value="Aminotrans_V_dom"/>
</dbReference>
<feature type="compositionally biased region" description="Basic residues" evidence="1">
    <location>
        <begin position="440"/>
        <end position="456"/>
    </location>
</feature>
<dbReference type="Proteomes" id="UP000649114">
    <property type="component" value="Unassembled WGS sequence"/>
</dbReference>
<dbReference type="Pfam" id="PF00266">
    <property type="entry name" value="Aminotran_5"/>
    <property type="match status" value="1"/>
</dbReference>
<feature type="compositionally biased region" description="Low complexity" evidence="1">
    <location>
        <begin position="815"/>
        <end position="836"/>
    </location>
</feature>
<feature type="domain" description="Aminotransferase class V" evidence="2">
    <location>
        <begin position="1091"/>
        <end position="1460"/>
    </location>
</feature>
<feature type="compositionally biased region" description="Basic and acidic residues" evidence="1">
    <location>
        <begin position="513"/>
        <end position="534"/>
    </location>
</feature>
<dbReference type="Gene3D" id="1.10.472.10">
    <property type="entry name" value="Cyclin-like"/>
    <property type="match status" value="1"/>
</dbReference>
<dbReference type="Gene3D" id="3.40.640.10">
    <property type="entry name" value="Type I PLP-dependent aspartate aminotransferase-like (Major domain)"/>
    <property type="match status" value="1"/>
</dbReference>
<feature type="compositionally biased region" description="Polar residues" evidence="1">
    <location>
        <begin position="354"/>
        <end position="381"/>
    </location>
</feature>
<gene>
    <name evidence="3" type="ORF">CNMCM8927_001933</name>
</gene>
<feature type="region of interest" description="Disordered" evidence="1">
    <location>
        <begin position="1863"/>
        <end position="1884"/>
    </location>
</feature>
<dbReference type="InterPro" id="IPR013922">
    <property type="entry name" value="Cyclin_PHO80-like"/>
</dbReference>
<reference evidence="3" key="2">
    <citation type="submission" date="2020-04" db="EMBL/GenBank/DDBJ databases">
        <authorList>
            <person name="Santos R.A.C."/>
            <person name="Steenwyk J.L."/>
            <person name="Rivero-Menendez O."/>
            <person name="Mead M.E."/>
            <person name="Silva L.P."/>
            <person name="Bastos R.W."/>
            <person name="Alastruey-Izquierdo A."/>
            <person name="Goldman G.H."/>
            <person name="Rokas A."/>
        </authorList>
    </citation>
    <scope>NUCLEOTIDE SEQUENCE</scope>
    <source>
        <strain evidence="3">CNM-CM8927</strain>
    </source>
</reference>
<feature type="region of interest" description="Disordered" evidence="1">
    <location>
        <begin position="2116"/>
        <end position="2139"/>
    </location>
</feature>
<feature type="region of interest" description="Disordered" evidence="1">
    <location>
        <begin position="815"/>
        <end position="883"/>
    </location>
</feature>
<name>A0AAN5YH66_ASPLE</name>
<evidence type="ECO:0000313" key="3">
    <source>
        <dbReference type="EMBL" id="KAF4201189.1"/>
    </source>
</evidence>
<evidence type="ECO:0000313" key="4">
    <source>
        <dbReference type="Proteomes" id="UP000649114"/>
    </source>
</evidence>
<dbReference type="InterPro" id="IPR015424">
    <property type="entry name" value="PyrdxlP-dep_Trfase"/>
</dbReference>
<dbReference type="Gene3D" id="3.30.450.30">
    <property type="entry name" value="Dynein light chain 2a, cytoplasmic"/>
    <property type="match status" value="1"/>
</dbReference>
<proteinExistence type="predicted"/>
<dbReference type="PANTHER" id="PTHR43586">
    <property type="entry name" value="CYSTEINE DESULFURASE"/>
    <property type="match status" value="1"/>
</dbReference>
<comment type="caution">
    <text evidence="3">The sequence shown here is derived from an EMBL/GenBank/DDBJ whole genome shotgun (WGS) entry which is preliminary data.</text>
</comment>
<feature type="compositionally biased region" description="Basic and acidic residues" evidence="1">
    <location>
        <begin position="1021"/>
        <end position="1031"/>
    </location>
</feature>
<feature type="region of interest" description="Disordered" evidence="1">
    <location>
        <begin position="918"/>
        <end position="977"/>
    </location>
</feature>
<dbReference type="Gene3D" id="3.90.1150.10">
    <property type="entry name" value="Aspartate Aminotransferase, domain 1"/>
    <property type="match status" value="1"/>
</dbReference>
<dbReference type="CDD" id="cd20557">
    <property type="entry name" value="CYCLIN_ScPCL1-like"/>
    <property type="match status" value="1"/>
</dbReference>
<feature type="compositionally biased region" description="Basic and acidic residues" evidence="1">
    <location>
        <begin position="2119"/>
        <end position="2137"/>
    </location>
</feature>
<feature type="compositionally biased region" description="Low complexity" evidence="1">
    <location>
        <begin position="744"/>
        <end position="758"/>
    </location>
</feature>
<feature type="compositionally biased region" description="Polar residues" evidence="1">
    <location>
        <begin position="1"/>
        <end position="11"/>
    </location>
</feature>
<sequence length="2185" mass="236023">MSTLPSQTQYLASAENDRPRQGPEVQMTNEDITELDRFLQSPSTTPASQVTGARELLKAGQRRLRQLAQLQWKPMDPKIKAEETSRHLLVLQQEGFLSLPASAAKKSLDSAMSGSRSASNFGFRSSSQRDVEKIGQPWLENPLEVSVTQHIKSPEPSPLDLGNLTSMVEAAVSFPFHFDDAYPPPYQPPANTTSDQQIEGQDPHHVHSATCQLKPKERCMEGQGAPSAVNPRQVPTNGKGHIPPTVIPRNGVVCDDPKDGKSQALDSAEDQNNSAQLLKPPAPRAKAGPRDPPNLVAQSLKLFPDTMPPRVSSKGAWRIPNNRIAGKDAPISAKSSGRHQFPAPVASKRKTDNVRNSAKGSSECQSEPQISYHSGKGSTTRPGKPCSEPAMSPIHPEFPQLKNARRPASLPTGTIDSFPLPAPSRPLPSLPERPPALNSVRHHSTAVRKAATRKNPNHSDAFRTTTSKNRLDAEHCRSNTQSALPQLSLVGEDSPASEQCKSAQETPPNHPESSGKVEQNRADRVRSLKFRDMMASRISLDGPETPLEARKGDGINTPASPMSSGTGHELRTGDETGPRVSTSVRKEATPSAPLSPPLSPPAAPPRARSAEQLPFSRRHGSSATDIMRASTERREPSLPASDRSATLHRSKRTRSIDVLHELVAGEQNTSNRAGSPLPSSDDECVDKGTFMYEVRQVSSRYQRTKVASRKSSNLCLSRQRGPRKSEIPDHAGLLTPRRQRSRISKGTSSSSLDSSSPYHSHDPRDRRDKAAHALDSLEGRIEQLERQNRILQAALFAALDVGVKPNAEALLGASTTSLSASANSSSAERSSPSSADRSSKLRGRAVANGRRSRMKKSLRRPESWIDSPGSSLRSDYQSDDSTTQIPQHVTALLSHLTSRPGVQSTFILSRKDGSIIQSTGLLASPPPRNSTTSATQTPPATDDANSTTTPPTESLDPTSPVGASAVPAPTAQKPYQPSQAEALAARIFAFVSSASELGMTLSGPRAEDRDSYQTGLNGDGAGRDDARTEGVDREEDDEVKLLRLGTKKHKIVVVPDRNYLLCVVHDAAHASGGSGAARVRTRFPALNAEQVFLDNAGGSQVLDTVIESITSYLSTTNVQLGATYGISRAATAAFSKGYEAAAEFINASPDEICLGISTTQLLHNLSTALKFEPGDELVLSKLNHEANTAAWVRIAGRLGLQVKWWSASDTRNPDCDLDELVQLLSERTRLVACPHASNITGTITNVKEIAKLVHQYPRALLCVDGVALAPHRQVDVKDLDVDIYAFSWYKVYGPHIAQLYASSRIHDQIDSLGHFFKGTDTLDLKLNLASASYEATQSIPAVLEYLGPNPAATWDKIASHEEKLQAILLDYLRSENQITICGEPSASKKLRVPVVSFTVQGIKSQKVIEEVERRTKFCFRNGHMYSHRLLNDIVGLEDVEDGVVRISMLHYNTEEEITLLVESLKEIIDAQWWVGCTVLTIPNMTGMDVLGLRDSNPSIQYKAPYAHPYASSISSSASSSSSSVFSLDCVSNQSSISSTSTNPVDVIWENEGEYQVAGRILTSATSSRGGVRGVLPKATDAAVAPELRRHPRRTNSCMAQSGGVSCARPPPCLLRQSDRKVNFVDNLVDTASQIVEIIWPLSAVASRSDSATGCKGVLPLRTFIQETLRRSRTSYSTLQVALYYLIKIKEHVPRYDAEQEQPPRSKPVCRAMQCGRRMFLAALILASKYLQDRNYSARAWSKISGLNTAEINQNELMFLEAIGWRLHVTEATFQRWTDIVLKYTPGAGGPFTGEGQCWRTVIPKLTPELDTVDVEPSTSSSMVGFESGLVSDSPSPRSPSTGEHSSPSSIYNQGSVYQRYSPMSAGASSLPSMPRPPMLPTPQLTPQTAIATTPAASASAFCARRASICAAMSQVQNVCMARSTLDQRPSLAFCQKANTFDGYPTVVRRSSLARSTSSASSPESMISDVSTLSSSSLSSCSSGSAPVSILGTSASAKPRLAVKATLRCTSNSLKEGRKALAIASPIDEGPLGEIYSSPETYLGAVGQVPDLSNISLGTPVDHEAAQSLCELSGAISRSAQTFEQGTTAQRQCRKRGRSGSEDILWQNHVRHLMNLNARNEGKASDRSVGDTRSDPKHPQSLSAAQLSLLAISAPLSGPAGMKRACCGSEARKIALNPSVRSEYLG</sequence>
<protein>
    <recommendedName>
        <fullName evidence="2">Aminotransferase class V domain-containing protein</fullName>
    </recommendedName>
</protein>
<feature type="region of interest" description="Disordered" evidence="1">
    <location>
        <begin position="1001"/>
        <end position="1033"/>
    </location>
</feature>
<evidence type="ECO:0000256" key="1">
    <source>
        <dbReference type="SAM" id="MobiDB-lite"/>
    </source>
</evidence>
<dbReference type="Pfam" id="PF08613">
    <property type="entry name" value="Cyclin"/>
    <property type="match status" value="1"/>
</dbReference>
<feature type="compositionally biased region" description="Pro residues" evidence="1">
    <location>
        <begin position="593"/>
        <end position="604"/>
    </location>
</feature>
<feature type="compositionally biased region" description="Basic and acidic residues" evidence="1">
    <location>
        <begin position="759"/>
        <end position="769"/>
    </location>
</feature>
<dbReference type="SUPFAM" id="SSF53383">
    <property type="entry name" value="PLP-dependent transferases"/>
    <property type="match status" value="1"/>
</dbReference>
<feature type="compositionally biased region" description="Polar residues" evidence="1">
    <location>
        <begin position="868"/>
        <end position="883"/>
    </location>
</feature>
<dbReference type="PANTHER" id="PTHR43586:SF21">
    <property type="entry name" value="PYRIDOXAL PHOSPHATE (PLP)-DEPENDENT ASPARTATE AMINOTRANSFERASE SUPERFAMILY"/>
    <property type="match status" value="1"/>
</dbReference>
<feature type="compositionally biased region" description="Polar residues" evidence="1">
    <location>
        <begin position="944"/>
        <end position="957"/>
    </location>
</feature>
<dbReference type="GO" id="GO:0019901">
    <property type="term" value="F:protein kinase binding"/>
    <property type="evidence" value="ECO:0007669"/>
    <property type="project" value="InterPro"/>
</dbReference>